<dbReference type="SUPFAM" id="SSF53474">
    <property type="entry name" value="alpha/beta-Hydrolases"/>
    <property type="match status" value="1"/>
</dbReference>
<dbReference type="Gene3D" id="3.40.50.1820">
    <property type="entry name" value="alpha/beta hydrolase"/>
    <property type="match status" value="1"/>
</dbReference>
<dbReference type="Pfam" id="PF06057">
    <property type="entry name" value="VirJ"/>
    <property type="match status" value="1"/>
</dbReference>
<dbReference type="InterPro" id="IPR010333">
    <property type="entry name" value="VirJ"/>
</dbReference>
<evidence type="ECO:0000313" key="4">
    <source>
        <dbReference type="Proteomes" id="UP000255061"/>
    </source>
</evidence>
<dbReference type="Proteomes" id="UP000255061">
    <property type="component" value="Unassembled WGS sequence"/>
</dbReference>
<reference evidence="3 4" key="1">
    <citation type="submission" date="2018-06" db="EMBL/GenBank/DDBJ databases">
        <authorList>
            <consortium name="Pathogen Informatics"/>
            <person name="Doyle S."/>
        </authorList>
    </citation>
    <scope>NUCLEOTIDE SEQUENCE [LARGE SCALE GENOMIC DNA]</scope>
    <source>
        <strain evidence="3 4">NCTC10736</strain>
    </source>
</reference>
<accession>A0A380A500</accession>
<feature type="domain" description="Bacterial virulence" evidence="2">
    <location>
        <begin position="52"/>
        <end position="235"/>
    </location>
</feature>
<evidence type="ECO:0000259" key="2">
    <source>
        <dbReference type="Pfam" id="PF06057"/>
    </source>
</evidence>
<dbReference type="EMBL" id="UGYV01000001">
    <property type="protein sequence ID" value="SUI74380.1"/>
    <property type="molecule type" value="Genomic_DNA"/>
</dbReference>
<dbReference type="RefSeq" id="WP_115405942.1">
    <property type="nucleotide sequence ID" value="NZ_UGYV01000001.1"/>
</dbReference>
<evidence type="ECO:0000313" key="3">
    <source>
        <dbReference type="EMBL" id="SUI74380.1"/>
    </source>
</evidence>
<dbReference type="InterPro" id="IPR029058">
    <property type="entry name" value="AB_hydrolase_fold"/>
</dbReference>
<dbReference type="PIRSF" id="PIRSF029063">
    <property type="entry name" value="IV_sec_VirJ"/>
    <property type="match status" value="1"/>
</dbReference>
<sequence length="241" mass="26613">MNRILTQTLATLMALCMSFCALADEFADDLGLTLFPVPVSTNASTNAKKPPLVIFMSGDGGWANLDKGLSGLLQQQGWPVVGWSSLTYYWKQKEPKTVAQDTVAIIDKYEAEFGTQKVLFVGYSFGAEIIPFVLNNMPLKYQQKVIGGVLLSPSLTSDFEIHVSEIITSNNESASYLTLPEVNKQKTVPMLCLYGKDDDAPQHLCPAVKQSNVTVMELAGGHSFDDDYKKVVTIIKRWLKH</sequence>
<proteinExistence type="predicted"/>
<keyword evidence="1" id="KW-0732">Signal</keyword>
<protein>
    <submittedName>
        <fullName evidence="3">Type IV secretory pathway, VirJ component</fullName>
    </submittedName>
</protein>
<gene>
    <name evidence="3" type="ORF">NCTC10736_01634</name>
</gene>
<name>A0A380A500_9GAMM</name>
<evidence type="ECO:0000256" key="1">
    <source>
        <dbReference type="SAM" id="SignalP"/>
    </source>
</evidence>
<organism evidence="3 4">
    <name type="scientific">Shewanella morhuae</name>
    <dbReference type="NCBI Taxonomy" id="365591"/>
    <lineage>
        <taxon>Bacteria</taxon>
        <taxon>Pseudomonadati</taxon>
        <taxon>Pseudomonadota</taxon>
        <taxon>Gammaproteobacteria</taxon>
        <taxon>Alteromonadales</taxon>
        <taxon>Shewanellaceae</taxon>
        <taxon>Shewanella</taxon>
    </lineage>
</organism>
<feature type="signal peptide" evidence="1">
    <location>
        <begin position="1"/>
        <end position="23"/>
    </location>
</feature>
<dbReference type="AlphaFoldDB" id="A0A380A500"/>
<dbReference type="InterPro" id="IPR011225">
    <property type="entry name" value="IV_sec_VirJ"/>
</dbReference>
<feature type="chain" id="PRO_5016970511" evidence="1">
    <location>
        <begin position="24"/>
        <end position="241"/>
    </location>
</feature>